<dbReference type="RefSeq" id="XP_064712130.1">
    <property type="nucleotide sequence ID" value="XM_064844270.1"/>
</dbReference>
<keyword evidence="2" id="KW-1185">Reference proteome</keyword>
<dbReference type="EMBL" id="JAVRRD010000001">
    <property type="protein sequence ID" value="KAK5064806.1"/>
    <property type="molecule type" value="Genomic_DNA"/>
</dbReference>
<dbReference type="AlphaFoldDB" id="A0AAV9NR44"/>
<gene>
    <name evidence="1" type="ORF">LTR84_000640</name>
</gene>
<evidence type="ECO:0000313" key="1">
    <source>
        <dbReference type="EMBL" id="KAK5064806.1"/>
    </source>
</evidence>
<dbReference type="Proteomes" id="UP001358417">
    <property type="component" value="Unassembled WGS sequence"/>
</dbReference>
<protein>
    <recommendedName>
        <fullName evidence="3">ABM domain-containing protein</fullName>
    </recommendedName>
</protein>
<accession>A0AAV9NR44</accession>
<organism evidence="1 2">
    <name type="scientific">Exophiala bonariae</name>
    <dbReference type="NCBI Taxonomy" id="1690606"/>
    <lineage>
        <taxon>Eukaryota</taxon>
        <taxon>Fungi</taxon>
        <taxon>Dikarya</taxon>
        <taxon>Ascomycota</taxon>
        <taxon>Pezizomycotina</taxon>
        <taxon>Eurotiomycetes</taxon>
        <taxon>Chaetothyriomycetidae</taxon>
        <taxon>Chaetothyriales</taxon>
        <taxon>Herpotrichiellaceae</taxon>
        <taxon>Exophiala</taxon>
    </lineage>
</organism>
<dbReference type="Gene3D" id="3.30.70.100">
    <property type="match status" value="2"/>
</dbReference>
<comment type="caution">
    <text evidence="1">The sequence shown here is derived from an EMBL/GenBank/DDBJ whole genome shotgun (WGS) entry which is preliminary data.</text>
</comment>
<proteinExistence type="predicted"/>
<sequence>MTVTSIAIIRLKDGVQPEDPNTSAGTLLQGRVSEILTSPGAQRCYWGRAIESADLFYLLVDWNTLQDHVDFTTNRYGYLTKLNISGKTETDLSPLFNGAPTVYHVELTAFPPNAISKPMSPVAEIVTIYFPSNLSTESQHKIVSNTGKFRSVLADPGGCNASSGGWIMEEVEVPGQGNKGRAFVMIFGWDSIEAHTECVKTPRVQEHVHLIAELEGTTRWTVGLAAELFTRAAIEGASAQVEKRQLDLAQEIPEM</sequence>
<evidence type="ECO:0000313" key="2">
    <source>
        <dbReference type="Proteomes" id="UP001358417"/>
    </source>
</evidence>
<dbReference type="GeneID" id="89968862"/>
<evidence type="ECO:0008006" key="3">
    <source>
        <dbReference type="Google" id="ProtNLM"/>
    </source>
</evidence>
<name>A0AAV9NR44_9EURO</name>
<reference evidence="1 2" key="1">
    <citation type="submission" date="2023-08" db="EMBL/GenBank/DDBJ databases">
        <title>Black Yeasts Isolated from many extreme environments.</title>
        <authorList>
            <person name="Coleine C."/>
            <person name="Stajich J.E."/>
            <person name="Selbmann L."/>
        </authorList>
    </citation>
    <scope>NUCLEOTIDE SEQUENCE [LARGE SCALE GENOMIC DNA]</scope>
    <source>
        <strain evidence="1 2">CCFEE 5792</strain>
    </source>
</reference>